<dbReference type="VEuPathDB" id="FungiDB:PSTT_11746"/>
<dbReference type="Gene3D" id="3.30.930.10">
    <property type="entry name" value="Bira Bifunctional Protein, Domain 2"/>
    <property type="match status" value="1"/>
</dbReference>
<dbReference type="InterPro" id="IPR045864">
    <property type="entry name" value="aa-tRNA-synth_II/BPL/LPL"/>
</dbReference>
<evidence type="ECO:0000313" key="2">
    <source>
        <dbReference type="Proteomes" id="UP000238274"/>
    </source>
</evidence>
<dbReference type="OrthoDB" id="19908at2759"/>
<proteinExistence type="predicted"/>
<dbReference type="Proteomes" id="UP000238274">
    <property type="component" value="Unassembled WGS sequence"/>
</dbReference>
<keyword evidence="2" id="KW-1185">Reference proteome</keyword>
<sequence length="281" mass="30774">MAREGTSSTRYARPTPIQVCETYTNTTRGACLWIGDHARTATPRGLTPGWLTDDDKSNCGKQFVIKQGQKNVGGRVVDACSFDDGARVTTGQGCSAIYVTKVLYAELGGNVNDPNNYHPSGLSSTSSLTFGFNLLRSILIHPSLPKPIESLDPAKNPDLPVGIFIGTQWCKIASIGVQVRRRITNHGIALNVEDQSESGFKSIVACGLKDTQLTSIQSVLAQELKVEDLVKPTIDLFNELLHPRVIMEEFDSNNQDYHEDPIGFQILHKFLHSHSSLPSSH</sequence>
<reference evidence="1 2" key="1">
    <citation type="submission" date="2017-12" db="EMBL/GenBank/DDBJ databases">
        <title>Gene loss provides genomic basis for host adaptation in cereal stripe rust fungi.</title>
        <authorList>
            <person name="Xia C."/>
        </authorList>
    </citation>
    <scope>NUCLEOTIDE SEQUENCE [LARGE SCALE GENOMIC DNA]</scope>
    <source>
        <strain evidence="1 2">93TX-2</strain>
    </source>
</reference>
<reference evidence="2" key="3">
    <citation type="journal article" date="2018" name="Mol. Plant Microbe Interact.">
        <title>Genome sequence resources for the wheat stripe rust pathogen (Puccinia striiformis f. sp. tritici) and the barley stripe rust pathogen (Puccinia striiformis f. sp. hordei).</title>
        <authorList>
            <person name="Xia C."/>
            <person name="Wang M."/>
            <person name="Yin C."/>
            <person name="Cornejo O.E."/>
            <person name="Hulbert S.H."/>
            <person name="Chen X."/>
        </authorList>
    </citation>
    <scope>NUCLEOTIDE SEQUENCE [LARGE SCALE GENOMIC DNA]</scope>
    <source>
        <strain evidence="2">93TX-2</strain>
    </source>
</reference>
<dbReference type="PANTHER" id="PTHR10993">
    <property type="entry name" value="OCTANOYLTRANSFERASE"/>
    <property type="match status" value="1"/>
</dbReference>
<evidence type="ECO:0000313" key="1">
    <source>
        <dbReference type="EMBL" id="POV97599.1"/>
    </source>
</evidence>
<comment type="caution">
    <text evidence="1">The sequence shown here is derived from an EMBL/GenBank/DDBJ whole genome shotgun (WGS) entry which is preliminary data.</text>
</comment>
<name>A0A2S4UJY4_9BASI</name>
<reference evidence="2" key="2">
    <citation type="journal article" date="2018" name="BMC Genomics">
        <title>Genomic insights into host adaptation between the wheat stripe rust pathogen (Puccinia striiformis f. sp. tritici) and the barley stripe rust pathogen (Puccinia striiformis f. sp. hordei).</title>
        <authorList>
            <person name="Xia C."/>
            <person name="Wang M."/>
            <person name="Yin C."/>
            <person name="Cornejo O.E."/>
            <person name="Hulbert S.H."/>
            <person name="Chen X."/>
        </authorList>
    </citation>
    <scope>NUCLEOTIDE SEQUENCE [LARGE SCALE GENOMIC DNA]</scope>
    <source>
        <strain evidence="2">93TX-2</strain>
    </source>
</reference>
<dbReference type="AlphaFoldDB" id="A0A2S4UJY4"/>
<dbReference type="SUPFAM" id="SSF55681">
    <property type="entry name" value="Class II aaRS and biotin synthetases"/>
    <property type="match status" value="1"/>
</dbReference>
<protein>
    <recommendedName>
        <fullName evidence="3">Lipoyl(octanoyl) transferase</fullName>
    </recommendedName>
</protein>
<gene>
    <name evidence="1" type="ORF">PSHT_14487</name>
</gene>
<dbReference type="GO" id="GO:0009249">
    <property type="term" value="P:protein lipoylation"/>
    <property type="evidence" value="ECO:0007669"/>
    <property type="project" value="TreeGrafter"/>
</dbReference>
<organism evidence="1 2">
    <name type="scientific">Puccinia striiformis</name>
    <dbReference type="NCBI Taxonomy" id="27350"/>
    <lineage>
        <taxon>Eukaryota</taxon>
        <taxon>Fungi</taxon>
        <taxon>Dikarya</taxon>
        <taxon>Basidiomycota</taxon>
        <taxon>Pucciniomycotina</taxon>
        <taxon>Pucciniomycetes</taxon>
        <taxon>Pucciniales</taxon>
        <taxon>Pucciniaceae</taxon>
        <taxon>Puccinia</taxon>
    </lineage>
</organism>
<accession>A0A2S4UJY4</accession>
<dbReference type="VEuPathDB" id="FungiDB:PSHT_14487"/>
<evidence type="ECO:0008006" key="3">
    <source>
        <dbReference type="Google" id="ProtNLM"/>
    </source>
</evidence>
<dbReference type="PANTHER" id="PTHR10993:SF7">
    <property type="entry name" value="LIPOYLTRANSFERASE 2, MITOCHONDRIAL-RELATED"/>
    <property type="match status" value="1"/>
</dbReference>
<dbReference type="VEuPathDB" id="FungiDB:PSTT_11744"/>
<dbReference type="GO" id="GO:0033819">
    <property type="term" value="F:lipoyl(octanoyl) transferase activity"/>
    <property type="evidence" value="ECO:0007669"/>
    <property type="project" value="TreeGrafter"/>
</dbReference>
<dbReference type="EMBL" id="PKSM01000327">
    <property type="protein sequence ID" value="POV97599.1"/>
    <property type="molecule type" value="Genomic_DNA"/>
</dbReference>